<dbReference type="RefSeq" id="WP_148700753.1">
    <property type="nucleotide sequence ID" value="NZ_CP007174.1"/>
</dbReference>
<keyword evidence="3" id="KW-1185">Reference proteome</keyword>
<dbReference type="Proteomes" id="UP000028194">
    <property type="component" value="Chromosome"/>
</dbReference>
<dbReference type="KEGG" id="nev:NTE_02062"/>
<dbReference type="eggNOG" id="arCOG02610">
    <property type="taxonomic scope" value="Archaea"/>
</dbReference>
<sequence>MSEAGEAPSEVPDTKKTIAQPPLNILFNPSAVIRKDVWNVDIVRLLELFLQLINATGNKDLRICGIAAVSSSMIYRLKVESIFLLEKIAMQKKGVDDPQQQLPIPQLNTLDLPFRVESTYPVSVEDLLKVLENMIMELANPRPRKKQVELEPVQTFNFDQYLVKFEQIIQGYEDMIFDIVSADGPTMFKTLVAKMEPVETARCFIAMLYLAMKGKVDLEQPDDSDDVRITLRQPEPAQAQQQQ</sequence>
<protein>
    <recommendedName>
        <fullName evidence="4">Condensin subunit ScpA</fullName>
    </recommendedName>
</protein>
<evidence type="ECO:0008006" key="4">
    <source>
        <dbReference type="Google" id="ProtNLM"/>
    </source>
</evidence>
<dbReference type="STRING" id="1459636.NTE_02062"/>
<dbReference type="PANTHER" id="PTHR33969">
    <property type="entry name" value="SEGREGATION AND CONDENSATION PROTEIN A"/>
    <property type="match status" value="1"/>
</dbReference>
<dbReference type="Gene3D" id="1.10.10.580">
    <property type="entry name" value="Structural maintenance of chromosome 1. Chain E"/>
    <property type="match status" value="1"/>
</dbReference>
<evidence type="ECO:0000256" key="1">
    <source>
        <dbReference type="SAM" id="MobiDB-lite"/>
    </source>
</evidence>
<feature type="compositionally biased region" description="Low complexity" evidence="1">
    <location>
        <begin position="233"/>
        <end position="243"/>
    </location>
</feature>
<proteinExistence type="predicted"/>
<reference evidence="2 3" key="1">
    <citation type="journal article" date="2014" name="PLoS ONE">
        <title>Genome Sequence of Candidatus Nitrososphaera evergladensis from Group I.1b Enriched from Everglades Soil Reveals Novel Genomic Features of the Ammonia-Oxidizing Archaea.</title>
        <authorList>
            <person name="Zhalnina K.V."/>
            <person name="Dias R."/>
            <person name="Leonard M.T."/>
            <person name="Dorr de Quadros P."/>
            <person name="Camargo F.A."/>
            <person name="Drew J.C."/>
            <person name="Farmerie W.G."/>
            <person name="Daroub S.H."/>
            <person name="Triplett E.W."/>
        </authorList>
    </citation>
    <scope>NUCLEOTIDE SEQUENCE [LARGE SCALE GENOMIC DNA]</scope>
    <source>
        <strain evidence="2 3">SR1</strain>
    </source>
</reference>
<evidence type="ECO:0000313" key="2">
    <source>
        <dbReference type="EMBL" id="AIF84119.1"/>
    </source>
</evidence>
<dbReference type="InterPro" id="IPR023093">
    <property type="entry name" value="ScpA-like_C"/>
</dbReference>
<feature type="region of interest" description="Disordered" evidence="1">
    <location>
        <begin position="220"/>
        <end position="243"/>
    </location>
</feature>
<name>A0A075MXV1_9ARCH</name>
<dbReference type="InterPro" id="IPR003768">
    <property type="entry name" value="ScpA"/>
</dbReference>
<accession>A0A075MXV1</accession>
<dbReference type="EMBL" id="CP007174">
    <property type="protein sequence ID" value="AIF84119.1"/>
    <property type="molecule type" value="Genomic_DNA"/>
</dbReference>
<dbReference type="GeneID" id="41597798"/>
<dbReference type="HOGENOM" id="CLU_1227618_0_0_2"/>
<evidence type="ECO:0000313" key="3">
    <source>
        <dbReference type="Proteomes" id="UP000028194"/>
    </source>
</evidence>
<dbReference type="OrthoDB" id="9051at2157"/>
<dbReference type="AlphaFoldDB" id="A0A075MXV1"/>
<dbReference type="PANTHER" id="PTHR33969:SF2">
    <property type="entry name" value="SEGREGATION AND CONDENSATION PROTEIN A"/>
    <property type="match status" value="1"/>
</dbReference>
<gene>
    <name evidence="2" type="ORF">NTE_02062</name>
</gene>
<organism evidence="2 3">
    <name type="scientific">Candidatus Nitrososphaera evergladensis SR1</name>
    <dbReference type="NCBI Taxonomy" id="1459636"/>
    <lineage>
        <taxon>Archaea</taxon>
        <taxon>Nitrososphaerota</taxon>
        <taxon>Nitrososphaeria</taxon>
        <taxon>Nitrososphaerales</taxon>
        <taxon>Nitrososphaeraceae</taxon>
        <taxon>Nitrososphaera</taxon>
    </lineage>
</organism>